<dbReference type="EMBL" id="JAUEPR010000008">
    <property type="protein sequence ID" value="KAK0481678.1"/>
    <property type="molecule type" value="Genomic_DNA"/>
</dbReference>
<reference evidence="8" key="1">
    <citation type="submission" date="2023-06" db="EMBL/GenBank/DDBJ databases">
        <authorList>
            <consortium name="Lawrence Berkeley National Laboratory"/>
            <person name="Ahrendt S."/>
            <person name="Sahu N."/>
            <person name="Indic B."/>
            <person name="Wong-Bajracharya J."/>
            <person name="Merenyi Z."/>
            <person name="Ke H.-M."/>
            <person name="Monk M."/>
            <person name="Kocsube S."/>
            <person name="Drula E."/>
            <person name="Lipzen A."/>
            <person name="Balint B."/>
            <person name="Henrissat B."/>
            <person name="Andreopoulos B."/>
            <person name="Martin F.M."/>
            <person name="Harder C.B."/>
            <person name="Rigling D."/>
            <person name="Ford K.L."/>
            <person name="Foster G.D."/>
            <person name="Pangilinan J."/>
            <person name="Papanicolaou A."/>
            <person name="Barry K."/>
            <person name="LaButti K."/>
            <person name="Viragh M."/>
            <person name="Koriabine M."/>
            <person name="Yan M."/>
            <person name="Riley R."/>
            <person name="Champramary S."/>
            <person name="Plett K.L."/>
            <person name="Tsai I.J."/>
            <person name="Slot J."/>
            <person name="Sipos G."/>
            <person name="Plett J."/>
            <person name="Nagy L.G."/>
            <person name="Grigoriev I.V."/>
        </authorList>
    </citation>
    <scope>NUCLEOTIDE SEQUENCE</scope>
    <source>
        <strain evidence="8">ICMP 16352</strain>
    </source>
</reference>
<dbReference type="InterPro" id="IPR001356">
    <property type="entry name" value="HD"/>
</dbReference>
<accession>A0AA39UCL7</accession>
<evidence type="ECO:0000256" key="2">
    <source>
        <dbReference type="ARBA" id="ARBA00023155"/>
    </source>
</evidence>
<evidence type="ECO:0000256" key="4">
    <source>
        <dbReference type="PROSITE-ProRule" id="PRU00108"/>
    </source>
</evidence>
<feature type="compositionally biased region" description="Acidic residues" evidence="6">
    <location>
        <begin position="434"/>
        <end position="447"/>
    </location>
</feature>
<dbReference type="GO" id="GO:0000981">
    <property type="term" value="F:DNA-binding transcription factor activity, RNA polymerase II-specific"/>
    <property type="evidence" value="ECO:0007669"/>
    <property type="project" value="InterPro"/>
</dbReference>
<keyword evidence="2 4" id="KW-0371">Homeobox</keyword>
<evidence type="ECO:0000313" key="9">
    <source>
        <dbReference type="Proteomes" id="UP001175227"/>
    </source>
</evidence>
<protein>
    <recommendedName>
        <fullName evidence="7">Homeobox domain-containing protein</fullName>
    </recommendedName>
</protein>
<dbReference type="Pfam" id="PF00046">
    <property type="entry name" value="Homeodomain"/>
    <property type="match status" value="1"/>
</dbReference>
<feature type="compositionally biased region" description="Low complexity" evidence="6">
    <location>
        <begin position="411"/>
        <end position="422"/>
    </location>
</feature>
<evidence type="ECO:0000256" key="3">
    <source>
        <dbReference type="ARBA" id="ARBA00023242"/>
    </source>
</evidence>
<gene>
    <name evidence="8" type="ORF">IW261DRAFT_1471930</name>
</gene>
<evidence type="ECO:0000313" key="8">
    <source>
        <dbReference type="EMBL" id="KAK0481678.1"/>
    </source>
</evidence>
<feature type="DNA-binding region" description="Homeobox" evidence="4">
    <location>
        <begin position="137"/>
        <end position="196"/>
    </location>
</feature>
<organism evidence="8 9">
    <name type="scientific">Armillaria novae-zelandiae</name>
    <dbReference type="NCBI Taxonomy" id="153914"/>
    <lineage>
        <taxon>Eukaryota</taxon>
        <taxon>Fungi</taxon>
        <taxon>Dikarya</taxon>
        <taxon>Basidiomycota</taxon>
        <taxon>Agaricomycotina</taxon>
        <taxon>Agaricomycetes</taxon>
        <taxon>Agaricomycetidae</taxon>
        <taxon>Agaricales</taxon>
        <taxon>Marasmiineae</taxon>
        <taxon>Physalacriaceae</taxon>
        <taxon>Armillaria</taxon>
    </lineage>
</organism>
<evidence type="ECO:0000256" key="5">
    <source>
        <dbReference type="RuleBase" id="RU000682"/>
    </source>
</evidence>
<keyword evidence="3 4" id="KW-0539">Nucleus</keyword>
<dbReference type="SUPFAM" id="SSF46689">
    <property type="entry name" value="Homeodomain-like"/>
    <property type="match status" value="1"/>
</dbReference>
<dbReference type="PROSITE" id="PS50071">
    <property type="entry name" value="HOMEOBOX_2"/>
    <property type="match status" value="1"/>
</dbReference>
<dbReference type="Gene3D" id="1.10.10.60">
    <property type="entry name" value="Homeodomain-like"/>
    <property type="match status" value="1"/>
</dbReference>
<name>A0AA39UCL7_9AGAR</name>
<evidence type="ECO:0000259" key="7">
    <source>
        <dbReference type="PROSITE" id="PS50071"/>
    </source>
</evidence>
<proteinExistence type="predicted"/>
<dbReference type="SMART" id="SM00389">
    <property type="entry name" value="HOX"/>
    <property type="match status" value="1"/>
</dbReference>
<dbReference type="CDD" id="cd00086">
    <property type="entry name" value="homeodomain"/>
    <property type="match status" value="1"/>
</dbReference>
<dbReference type="InterPro" id="IPR017970">
    <property type="entry name" value="Homeobox_CS"/>
</dbReference>
<sequence>MQGDLQRDFLQKTSRIANLFKKSVGPTRRAPFPVAAIPPIPQLNLSLPSDAEAELDDYTTPIDMRNALSTAISELQANYHQTFEKAYQRTLLQPVPQMLGMQLLGDALQKRFSTQAVPGLLKRYLADKAALPRPNEVGESKPKFNTEYVPYLEAYFVHNAYPSPHDREVMAKKSMMTSRQIEVWFQNHRRLEKKNGRPCVKRKASDAGPSETQIDRIELEMGPLGVTKEERCGTGTDAEREKWEYIQEEQGRGFSSLSAPRYPYDKTAIDILAMTDRPIPAFVPGNTPFLSGTAPTERFPPPTWTRQPATRALPHHATRPSFSELAERFAGALRIYSNIPRVSDESVPPAATCAITTRLEPGHLPALQNSPTRIEEARIMLEEAMKEQEAVLSRRPRPARSRSPEMQRQVSWSSASSGSEESLPATPQSTNVELELEAEPFDDLFDEEPVHEHDEVPLDIKGFVYADYPAPVAVGGKTRKKSHYRT</sequence>
<feature type="region of interest" description="Disordered" evidence="6">
    <location>
        <begin position="388"/>
        <end position="453"/>
    </location>
</feature>
<keyword evidence="1 4" id="KW-0238">DNA-binding</keyword>
<comment type="caution">
    <text evidence="8">The sequence shown here is derived from an EMBL/GenBank/DDBJ whole genome shotgun (WGS) entry which is preliminary data.</text>
</comment>
<evidence type="ECO:0000256" key="6">
    <source>
        <dbReference type="SAM" id="MobiDB-lite"/>
    </source>
</evidence>
<dbReference type="PROSITE" id="PS00027">
    <property type="entry name" value="HOMEOBOX_1"/>
    <property type="match status" value="1"/>
</dbReference>
<dbReference type="GO" id="GO:0003677">
    <property type="term" value="F:DNA binding"/>
    <property type="evidence" value="ECO:0007669"/>
    <property type="project" value="UniProtKB-UniRule"/>
</dbReference>
<dbReference type="GO" id="GO:0005634">
    <property type="term" value="C:nucleus"/>
    <property type="evidence" value="ECO:0007669"/>
    <property type="project" value="UniProtKB-SubCell"/>
</dbReference>
<keyword evidence="9" id="KW-1185">Reference proteome</keyword>
<evidence type="ECO:0000256" key="1">
    <source>
        <dbReference type="ARBA" id="ARBA00023125"/>
    </source>
</evidence>
<dbReference type="AlphaFoldDB" id="A0AA39UCL7"/>
<dbReference type="InterPro" id="IPR009057">
    <property type="entry name" value="Homeodomain-like_sf"/>
</dbReference>
<dbReference type="Proteomes" id="UP001175227">
    <property type="component" value="Unassembled WGS sequence"/>
</dbReference>
<feature type="domain" description="Homeobox" evidence="7">
    <location>
        <begin position="135"/>
        <end position="195"/>
    </location>
</feature>
<comment type="subcellular location">
    <subcellularLocation>
        <location evidence="4 5">Nucleus</location>
    </subcellularLocation>
</comment>